<dbReference type="Gene3D" id="3.40.50.300">
    <property type="entry name" value="P-loop containing nucleotide triphosphate hydrolases"/>
    <property type="match status" value="1"/>
</dbReference>
<feature type="binding site" evidence="11">
    <location>
        <position position="181"/>
    </location>
    <ligand>
        <name>substrate</name>
    </ligand>
</feature>
<dbReference type="GO" id="GO:0005524">
    <property type="term" value="F:ATP binding"/>
    <property type="evidence" value="ECO:0007669"/>
    <property type="project" value="UniProtKB-UniRule"/>
</dbReference>
<feature type="binding site" evidence="9">
    <location>
        <position position="153"/>
    </location>
    <ligand>
        <name>Zn(2+)</name>
        <dbReference type="ChEBI" id="CHEBI:29105"/>
    </ligand>
</feature>
<dbReference type="FunFam" id="3.40.50.300:FF:000384">
    <property type="entry name" value="Thymidine kinase"/>
    <property type="match status" value="1"/>
</dbReference>
<feature type="binding site" evidence="9">
    <location>
        <begin position="24"/>
        <end position="31"/>
    </location>
    <ligand>
        <name>ATP</name>
        <dbReference type="ChEBI" id="CHEBI:30616"/>
    </ligand>
</feature>
<evidence type="ECO:0000256" key="1">
    <source>
        <dbReference type="ARBA" id="ARBA00007587"/>
    </source>
</evidence>
<dbReference type="EC" id="2.7.1.21" evidence="2 9"/>
<comment type="subunit">
    <text evidence="9">Homotetramer.</text>
</comment>
<feature type="binding site" evidence="9">
    <location>
        <position position="156"/>
    </location>
    <ligand>
        <name>Zn(2+)</name>
        <dbReference type="ChEBI" id="CHEBI:29105"/>
    </ligand>
</feature>
<evidence type="ECO:0000256" key="3">
    <source>
        <dbReference type="ARBA" id="ARBA00022490"/>
    </source>
</evidence>
<dbReference type="PIRSF" id="PIRSF035805">
    <property type="entry name" value="TK_cell"/>
    <property type="match status" value="1"/>
</dbReference>
<keyword evidence="3 9" id="KW-0963">Cytoplasm</keyword>
<evidence type="ECO:0000313" key="15">
    <source>
        <dbReference type="Proteomes" id="UP001403385"/>
    </source>
</evidence>
<dbReference type="Proteomes" id="UP001403385">
    <property type="component" value="Unassembled WGS sequence"/>
</dbReference>
<dbReference type="EMBL" id="JBDKWZ010000011">
    <property type="protein sequence ID" value="MEN7549913.1"/>
    <property type="molecule type" value="Genomic_DNA"/>
</dbReference>
<feature type="binding site" evidence="9">
    <location>
        <begin position="96"/>
        <end position="99"/>
    </location>
    <ligand>
        <name>ATP</name>
        <dbReference type="ChEBI" id="CHEBI:30616"/>
    </ligand>
</feature>
<keyword evidence="6 9" id="KW-0547">Nucleotide-binding</keyword>
<keyword evidence="5 9" id="KW-0808">Transferase</keyword>
<dbReference type="Gene3D" id="3.30.60.20">
    <property type="match status" value="1"/>
</dbReference>
<dbReference type="SUPFAM" id="SSF52540">
    <property type="entry name" value="P-loop containing nucleoside triphosphate hydrolases"/>
    <property type="match status" value="1"/>
</dbReference>
<dbReference type="GO" id="GO:0046104">
    <property type="term" value="P:thymidine metabolic process"/>
    <property type="evidence" value="ECO:0007669"/>
    <property type="project" value="TreeGrafter"/>
</dbReference>
<comment type="caution">
    <text evidence="14">The sequence shown here is derived from an EMBL/GenBank/DDBJ whole genome shotgun (WGS) entry which is preliminary data.</text>
</comment>
<dbReference type="GO" id="GO:0008270">
    <property type="term" value="F:zinc ion binding"/>
    <property type="evidence" value="ECO:0007669"/>
    <property type="project" value="UniProtKB-UniRule"/>
</dbReference>
<keyword evidence="4 9" id="KW-0237">DNA synthesis</keyword>
<evidence type="ECO:0000256" key="12">
    <source>
        <dbReference type="RuleBase" id="RU000544"/>
    </source>
</evidence>
<sequence>MFIEPKLHDRFSEKQTGWIEIICGSMFSGKTEELIRRVNRATIAKQTVKILKPAIDKRYDEKDIISHNQNYVESIPIEKAEDILIYTENCQVVAIDEAQFFDNKLVEVCTELANHGFRVIVSGLDMNFEGKPFGVIPELMSVAEYVTKLHAICAKCGDVGNYSFRLVDQEEEVLLGEKNHYEARCRKCFNIGMEERKRKLEIMQKINE</sequence>
<reference evidence="14 15" key="1">
    <citation type="submission" date="2024-04" db="EMBL/GenBank/DDBJ databases">
        <title>Novel genus in family Flammeovirgaceae.</title>
        <authorList>
            <person name="Nguyen T.H."/>
            <person name="Vuong T.Q."/>
            <person name="Le H."/>
            <person name="Kim S.-G."/>
        </authorList>
    </citation>
    <scope>NUCLEOTIDE SEQUENCE [LARGE SCALE GENOMIC DNA]</scope>
    <source>
        <strain evidence="14 15">JCM 23209</strain>
    </source>
</reference>
<protein>
    <recommendedName>
        <fullName evidence="2 9">Thymidine kinase</fullName>
        <ecNumber evidence="2 9">2.7.1.21</ecNumber>
    </recommendedName>
</protein>
<evidence type="ECO:0000256" key="7">
    <source>
        <dbReference type="ARBA" id="ARBA00022777"/>
    </source>
</evidence>
<dbReference type="NCBIfam" id="NF003296">
    <property type="entry name" value="PRK04296.1-1"/>
    <property type="match status" value="1"/>
</dbReference>
<proteinExistence type="inferred from homology"/>
<dbReference type="InterPro" id="IPR001267">
    <property type="entry name" value="Thymidine_kinase"/>
</dbReference>
<dbReference type="GO" id="GO:0005829">
    <property type="term" value="C:cytosol"/>
    <property type="evidence" value="ECO:0007669"/>
    <property type="project" value="TreeGrafter"/>
</dbReference>
<comment type="catalytic activity">
    <reaction evidence="9 12">
        <text>thymidine + ATP = dTMP + ADP + H(+)</text>
        <dbReference type="Rhea" id="RHEA:19129"/>
        <dbReference type="ChEBI" id="CHEBI:15378"/>
        <dbReference type="ChEBI" id="CHEBI:17748"/>
        <dbReference type="ChEBI" id="CHEBI:30616"/>
        <dbReference type="ChEBI" id="CHEBI:63528"/>
        <dbReference type="ChEBI" id="CHEBI:456216"/>
        <dbReference type="EC" id="2.7.1.21"/>
    </reaction>
</comment>
<evidence type="ECO:0000256" key="4">
    <source>
        <dbReference type="ARBA" id="ARBA00022634"/>
    </source>
</evidence>
<dbReference type="Pfam" id="PF00265">
    <property type="entry name" value="TK"/>
    <property type="match status" value="1"/>
</dbReference>
<comment type="subcellular location">
    <subcellularLocation>
        <location evidence="9">Cytoplasm</location>
    </subcellularLocation>
</comment>
<dbReference type="HAMAP" id="MF_00124">
    <property type="entry name" value="Thymidine_kinase"/>
    <property type="match status" value="1"/>
</dbReference>
<evidence type="ECO:0000256" key="8">
    <source>
        <dbReference type="ARBA" id="ARBA00022840"/>
    </source>
</evidence>
<evidence type="ECO:0000256" key="2">
    <source>
        <dbReference type="ARBA" id="ARBA00012118"/>
    </source>
</evidence>
<dbReference type="GO" id="GO:0071897">
    <property type="term" value="P:DNA biosynthetic process"/>
    <property type="evidence" value="ECO:0007669"/>
    <property type="project" value="UniProtKB-KW"/>
</dbReference>
<gene>
    <name evidence="9" type="primary">tdk</name>
    <name evidence="14" type="ORF">AAG747_18455</name>
</gene>
<dbReference type="RefSeq" id="WP_346822692.1">
    <property type="nucleotide sequence ID" value="NZ_JBDKWZ010000011.1"/>
</dbReference>
<feature type="binding site" evidence="9">
    <location>
        <position position="188"/>
    </location>
    <ligand>
        <name>Zn(2+)</name>
        <dbReference type="ChEBI" id="CHEBI:29105"/>
    </ligand>
</feature>
<evidence type="ECO:0000256" key="6">
    <source>
        <dbReference type="ARBA" id="ARBA00022741"/>
    </source>
</evidence>
<evidence type="ECO:0000256" key="5">
    <source>
        <dbReference type="ARBA" id="ARBA00022679"/>
    </source>
</evidence>
<feature type="active site" description="Proton acceptor" evidence="9 10">
    <location>
        <position position="97"/>
    </location>
</feature>
<dbReference type="PANTHER" id="PTHR11441:SF0">
    <property type="entry name" value="THYMIDINE KINASE, CYTOSOLIC"/>
    <property type="match status" value="1"/>
</dbReference>
<keyword evidence="15" id="KW-1185">Reference proteome</keyword>
<name>A0AAW9SBT0_9BACT</name>
<evidence type="ECO:0000256" key="11">
    <source>
        <dbReference type="PIRSR" id="PIRSR035805-2"/>
    </source>
</evidence>
<keyword evidence="9" id="KW-0479">Metal-binding</keyword>
<feature type="binding site" evidence="9">
    <location>
        <position position="185"/>
    </location>
    <ligand>
        <name>Zn(2+)</name>
        <dbReference type="ChEBI" id="CHEBI:29105"/>
    </ligand>
</feature>
<dbReference type="PANTHER" id="PTHR11441">
    <property type="entry name" value="THYMIDINE KINASE"/>
    <property type="match status" value="1"/>
</dbReference>
<keyword evidence="9" id="KW-0862">Zinc</keyword>
<comment type="similarity">
    <text evidence="1 9 13">Belongs to the thymidine kinase family.</text>
</comment>
<dbReference type="GO" id="GO:0004797">
    <property type="term" value="F:thymidine kinase activity"/>
    <property type="evidence" value="ECO:0007669"/>
    <property type="project" value="UniProtKB-UniRule"/>
</dbReference>
<dbReference type="AlphaFoldDB" id="A0AAW9SBT0"/>
<evidence type="ECO:0000256" key="10">
    <source>
        <dbReference type="PIRSR" id="PIRSR035805-1"/>
    </source>
</evidence>
<accession>A0AAW9SBT0</accession>
<keyword evidence="8 9" id="KW-0067">ATP-binding</keyword>
<evidence type="ECO:0000256" key="9">
    <source>
        <dbReference type="HAMAP-Rule" id="MF_00124"/>
    </source>
</evidence>
<evidence type="ECO:0000256" key="13">
    <source>
        <dbReference type="RuleBase" id="RU004165"/>
    </source>
</evidence>
<evidence type="ECO:0000313" key="14">
    <source>
        <dbReference type="EMBL" id="MEN7549913.1"/>
    </source>
</evidence>
<organism evidence="14 15">
    <name type="scientific">Rapidithrix thailandica</name>
    <dbReference type="NCBI Taxonomy" id="413964"/>
    <lineage>
        <taxon>Bacteria</taxon>
        <taxon>Pseudomonadati</taxon>
        <taxon>Bacteroidota</taxon>
        <taxon>Cytophagia</taxon>
        <taxon>Cytophagales</taxon>
        <taxon>Flammeovirgaceae</taxon>
        <taxon>Rapidithrix</taxon>
    </lineage>
</organism>
<feature type="binding site" evidence="11">
    <location>
        <begin position="173"/>
        <end position="176"/>
    </location>
    <ligand>
        <name>substrate</name>
    </ligand>
</feature>
<dbReference type="SUPFAM" id="SSF57716">
    <property type="entry name" value="Glucocorticoid receptor-like (DNA-binding domain)"/>
    <property type="match status" value="1"/>
</dbReference>
<keyword evidence="7 9" id="KW-0418">Kinase</keyword>
<dbReference type="InterPro" id="IPR027417">
    <property type="entry name" value="P-loop_NTPase"/>
</dbReference>